<evidence type="ECO:0000313" key="8">
    <source>
        <dbReference type="EMBL" id="KAA6409940.1"/>
    </source>
</evidence>
<keyword evidence="2 6" id="KW-0812">Transmembrane</keyword>
<dbReference type="OrthoDB" id="5329176at2759"/>
<organism evidence="8 9">
    <name type="scientific">Lasallia pustulata</name>
    <dbReference type="NCBI Taxonomy" id="136370"/>
    <lineage>
        <taxon>Eukaryota</taxon>
        <taxon>Fungi</taxon>
        <taxon>Dikarya</taxon>
        <taxon>Ascomycota</taxon>
        <taxon>Pezizomycotina</taxon>
        <taxon>Lecanoromycetes</taxon>
        <taxon>OSLEUM clade</taxon>
        <taxon>Umbilicariomycetidae</taxon>
        <taxon>Umbilicariales</taxon>
        <taxon>Umbilicariaceae</taxon>
        <taxon>Lasallia</taxon>
    </lineage>
</organism>
<feature type="transmembrane region" description="Helical" evidence="6">
    <location>
        <begin position="28"/>
        <end position="48"/>
    </location>
</feature>
<name>A0A5M8PLP8_9LECA</name>
<keyword evidence="3 6" id="KW-1133">Transmembrane helix</keyword>
<evidence type="ECO:0000256" key="2">
    <source>
        <dbReference type="ARBA" id="ARBA00022692"/>
    </source>
</evidence>
<gene>
    <name evidence="8" type="ORF">FRX48_06553</name>
</gene>
<sequence length="375" mass="40735">MLAMSSAQASPPSFPPGFFEQYAGNAPYGVAIAFIVIESLAVTLRFWARKIGKVAWGADDTLIIPGAILCLALCACSIADVLAGGVGYHQDALAISDPDKLVVWAKFVLIIPEIYLSAVLFPKLAILAIYLRIFNKAPYRITCWVLAALLVANCIATTIAGFLTCVPLEYLWDHTIPGGHCFDINAYFRWASLTNIVTDVIMLILPLPVIWKIHTSRNVKMGLTFTFATGSIGLVTSIIRFVGFFAKNAEADGPYSAASLIVWTVCESGTYLVAACLPTYRPLALLLWKKDPLASFRHGSKTSKRGQSHTDDETLDIPLTTHQKTGFTRLADGGFGPANNSQYNVSYAEQGGTPTSDMMDLRGIMVKRDIDVLSV</sequence>
<evidence type="ECO:0000256" key="4">
    <source>
        <dbReference type="ARBA" id="ARBA00023136"/>
    </source>
</evidence>
<dbReference type="PANTHER" id="PTHR33048:SF47">
    <property type="entry name" value="INTEGRAL MEMBRANE PROTEIN-RELATED"/>
    <property type="match status" value="1"/>
</dbReference>
<keyword evidence="4 6" id="KW-0472">Membrane</keyword>
<evidence type="ECO:0000256" key="3">
    <source>
        <dbReference type="ARBA" id="ARBA00022989"/>
    </source>
</evidence>
<dbReference type="Proteomes" id="UP000324767">
    <property type="component" value="Unassembled WGS sequence"/>
</dbReference>
<comment type="caution">
    <text evidence="8">The sequence shown here is derived from an EMBL/GenBank/DDBJ whole genome shotgun (WGS) entry which is preliminary data.</text>
</comment>
<comment type="subcellular location">
    <subcellularLocation>
        <location evidence="1">Membrane</location>
        <topology evidence="1">Multi-pass membrane protein</topology>
    </subcellularLocation>
</comment>
<dbReference type="AlphaFoldDB" id="A0A5M8PLP8"/>
<dbReference type="PANTHER" id="PTHR33048">
    <property type="entry name" value="PTH11-LIKE INTEGRAL MEMBRANE PROTEIN (AFU_ORTHOLOGUE AFUA_5G11245)"/>
    <property type="match status" value="1"/>
</dbReference>
<accession>A0A5M8PLP8</accession>
<evidence type="ECO:0000313" key="9">
    <source>
        <dbReference type="Proteomes" id="UP000324767"/>
    </source>
</evidence>
<reference evidence="8 9" key="1">
    <citation type="submission" date="2019-09" db="EMBL/GenBank/DDBJ databases">
        <title>The hologenome of the rock-dwelling lichen Lasallia pustulata.</title>
        <authorList>
            <person name="Greshake Tzovaras B."/>
            <person name="Segers F."/>
            <person name="Bicker A."/>
            <person name="Dal Grande F."/>
            <person name="Otte J."/>
            <person name="Hankeln T."/>
            <person name="Schmitt I."/>
            <person name="Ebersberger I."/>
        </authorList>
    </citation>
    <scope>NUCLEOTIDE SEQUENCE [LARGE SCALE GENOMIC DNA]</scope>
    <source>
        <strain evidence="8">A1-1</strain>
    </source>
</reference>
<dbReference type="GO" id="GO:0016020">
    <property type="term" value="C:membrane"/>
    <property type="evidence" value="ECO:0007669"/>
    <property type="project" value="UniProtKB-SubCell"/>
</dbReference>
<feature type="transmembrane region" description="Helical" evidence="6">
    <location>
        <begin position="190"/>
        <end position="211"/>
    </location>
</feature>
<protein>
    <recommendedName>
        <fullName evidence="7">Rhodopsin domain-containing protein</fullName>
    </recommendedName>
</protein>
<evidence type="ECO:0000259" key="7">
    <source>
        <dbReference type="Pfam" id="PF20684"/>
    </source>
</evidence>
<feature type="domain" description="Rhodopsin" evidence="7">
    <location>
        <begin position="44"/>
        <end position="283"/>
    </location>
</feature>
<evidence type="ECO:0000256" key="6">
    <source>
        <dbReference type="SAM" id="Phobius"/>
    </source>
</evidence>
<feature type="transmembrane region" description="Helical" evidence="6">
    <location>
        <begin position="143"/>
        <end position="170"/>
    </location>
</feature>
<evidence type="ECO:0000256" key="5">
    <source>
        <dbReference type="ARBA" id="ARBA00038359"/>
    </source>
</evidence>
<feature type="transmembrane region" description="Helical" evidence="6">
    <location>
        <begin position="258"/>
        <end position="280"/>
    </location>
</feature>
<dbReference type="Pfam" id="PF20684">
    <property type="entry name" value="Fung_rhodopsin"/>
    <property type="match status" value="1"/>
</dbReference>
<evidence type="ECO:0000256" key="1">
    <source>
        <dbReference type="ARBA" id="ARBA00004141"/>
    </source>
</evidence>
<proteinExistence type="inferred from homology"/>
<dbReference type="InterPro" id="IPR052337">
    <property type="entry name" value="SAT4-like"/>
</dbReference>
<feature type="transmembrane region" description="Helical" evidence="6">
    <location>
        <begin position="223"/>
        <end position="246"/>
    </location>
</feature>
<feature type="transmembrane region" description="Helical" evidence="6">
    <location>
        <begin position="60"/>
        <end position="83"/>
    </location>
</feature>
<comment type="similarity">
    <text evidence="5">Belongs to the SAT4 family.</text>
</comment>
<dbReference type="EMBL" id="VXIT01000010">
    <property type="protein sequence ID" value="KAA6409940.1"/>
    <property type="molecule type" value="Genomic_DNA"/>
</dbReference>
<dbReference type="InterPro" id="IPR049326">
    <property type="entry name" value="Rhodopsin_dom_fungi"/>
</dbReference>
<feature type="transmembrane region" description="Helical" evidence="6">
    <location>
        <begin position="103"/>
        <end position="131"/>
    </location>
</feature>